<organism evidence="2 3">
    <name type="scientific">Plectus sambesii</name>
    <dbReference type="NCBI Taxonomy" id="2011161"/>
    <lineage>
        <taxon>Eukaryota</taxon>
        <taxon>Metazoa</taxon>
        <taxon>Ecdysozoa</taxon>
        <taxon>Nematoda</taxon>
        <taxon>Chromadorea</taxon>
        <taxon>Plectida</taxon>
        <taxon>Plectina</taxon>
        <taxon>Plectoidea</taxon>
        <taxon>Plectidae</taxon>
        <taxon>Plectus</taxon>
    </lineage>
</organism>
<sequence length="394" mass="43321">MPFVKRGTLTSVGKKYAFATCAQSIDRESVYVPATADLLNNGSFAQFQPGQNVVMLCDNQNVHTNERSQTCPYIALSIVLHEEVKVINGEVAIFHSSGAVYIAVSGRELCGQNRKLNIFLPPSVIRYFLNGRKCRAFEYKENLELGDRVTIGVIPQPEYKGSYWSAVELIELPKLYRNHGDHREEFQSSYEASTCESNNSSPSDGSASVVSMSNDETMIHSMSIYDSNSSAPYATECQEDYPSLASSGSTSNAPIAATVPQIRAGNVSNRQHALQNSTSLMSDQPPSLGLTVSNPMYYSNQHCAPYCGQAAPYVLPVSMVSSTLVEKVMSPALPIPSSNGNEPSEIRESSANDEADYREKKPFAPIEKRMLKWLTSDIDCLKSIMSKNPELFTE</sequence>
<dbReference type="AlphaFoldDB" id="A0A914WQM6"/>
<feature type="region of interest" description="Disordered" evidence="1">
    <location>
        <begin position="332"/>
        <end position="361"/>
    </location>
</feature>
<evidence type="ECO:0000313" key="3">
    <source>
        <dbReference type="WBParaSite" id="PSAMB.scaffold4787size13516.g25163.t1"/>
    </source>
</evidence>
<accession>A0A914WQM6</accession>
<reference evidence="3" key="1">
    <citation type="submission" date="2022-11" db="UniProtKB">
        <authorList>
            <consortium name="WormBaseParasite"/>
        </authorList>
    </citation>
    <scope>IDENTIFICATION</scope>
</reference>
<proteinExistence type="predicted"/>
<feature type="compositionally biased region" description="Low complexity" evidence="1">
    <location>
        <begin position="197"/>
        <end position="210"/>
    </location>
</feature>
<name>A0A914WQM6_9BILA</name>
<keyword evidence="2" id="KW-1185">Reference proteome</keyword>
<evidence type="ECO:0000256" key="1">
    <source>
        <dbReference type="SAM" id="MobiDB-lite"/>
    </source>
</evidence>
<protein>
    <submittedName>
        <fullName evidence="3">Uncharacterized protein</fullName>
    </submittedName>
</protein>
<feature type="compositionally biased region" description="Polar residues" evidence="1">
    <location>
        <begin position="187"/>
        <end position="196"/>
    </location>
</feature>
<dbReference type="WBParaSite" id="PSAMB.scaffold4787size13516.g25163.t1">
    <property type="protein sequence ID" value="PSAMB.scaffold4787size13516.g25163.t1"/>
    <property type="gene ID" value="PSAMB.scaffold4787size13516.g25163"/>
</dbReference>
<dbReference type="Proteomes" id="UP000887566">
    <property type="component" value="Unplaced"/>
</dbReference>
<feature type="compositionally biased region" description="Basic and acidic residues" evidence="1">
    <location>
        <begin position="344"/>
        <end position="361"/>
    </location>
</feature>
<feature type="region of interest" description="Disordered" evidence="1">
    <location>
        <begin position="187"/>
        <end position="210"/>
    </location>
</feature>
<evidence type="ECO:0000313" key="2">
    <source>
        <dbReference type="Proteomes" id="UP000887566"/>
    </source>
</evidence>